<dbReference type="Proteomes" id="UP000236743">
    <property type="component" value="Unassembled WGS sequence"/>
</dbReference>
<dbReference type="RefSeq" id="WP_103874415.1">
    <property type="nucleotide sequence ID" value="NZ_FNUY01000009.1"/>
</dbReference>
<evidence type="ECO:0000313" key="3">
    <source>
        <dbReference type="Proteomes" id="UP000236743"/>
    </source>
</evidence>
<dbReference type="SUPFAM" id="SSF52317">
    <property type="entry name" value="Class I glutamine amidotransferase-like"/>
    <property type="match status" value="1"/>
</dbReference>
<dbReference type="Gene3D" id="3.40.50.880">
    <property type="match status" value="1"/>
</dbReference>
<evidence type="ECO:0000313" key="2">
    <source>
        <dbReference type="EMBL" id="SEG69629.1"/>
    </source>
</evidence>
<name>A0A1H6C9E6_9HYPH</name>
<feature type="domain" description="ThuA-like" evidence="1">
    <location>
        <begin position="2"/>
        <end position="218"/>
    </location>
</feature>
<dbReference type="InterPro" id="IPR029010">
    <property type="entry name" value="ThuA-like"/>
</dbReference>
<dbReference type="OrthoDB" id="252909at2"/>
<dbReference type="Pfam" id="PF06283">
    <property type="entry name" value="ThuA"/>
    <property type="match status" value="1"/>
</dbReference>
<evidence type="ECO:0000259" key="1">
    <source>
        <dbReference type="Pfam" id="PF06283"/>
    </source>
</evidence>
<dbReference type="AlphaFoldDB" id="A0A1H6C9E6"/>
<dbReference type="InterPro" id="IPR029062">
    <property type="entry name" value="Class_I_gatase-like"/>
</dbReference>
<keyword evidence="3" id="KW-1185">Reference proteome</keyword>
<gene>
    <name evidence="2" type="ORF">SAMN04488115_109168</name>
</gene>
<protein>
    <submittedName>
        <fullName evidence="2">Trehalose utilization protein</fullName>
    </submittedName>
</protein>
<accession>A0A1H6C9E6</accession>
<reference evidence="2 3" key="1">
    <citation type="submission" date="2016-10" db="EMBL/GenBank/DDBJ databases">
        <authorList>
            <person name="de Groot N.N."/>
        </authorList>
    </citation>
    <scope>NUCLEOTIDE SEQUENCE [LARGE SCALE GENOMIC DNA]</scope>
    <source>
        <strain evidence="2 3">DSM 26656</strain>
    </source>
</reference>
<dbReference type="InterPro" id="IPR009381">
    <property type="entry name" value="Trehalose_catabolism_ThuA_prok"/>
</dbReference>
<dbReference type="PIRSF" id="PIRSF030013">
    <property type="entry name" value="ThuA"/>
    <property type="match status" value="1"/>
</dbReference>
<organism evidence="2 3">
    <name type="scientific">Bosea lathyri</name>
    <dbReference type="NCBI Taxonomy" id="1036778"/>
    <lineage>
        <taxon>Bacteria</taxon>
        <taxon>Pseudomonadati</taxon>
        <taxon>Pseudomonadota</taxon>
        <taxon>Alphaproteobacteria</taxon>
        <taxon>Hyphomicrobiales</taxon>
        <taxon>Boseaceae</taxon>
        <taxon>Bosea</taxon>
    </lineage>
</organism>
<proteinExistence type="predicted"/>
<dbReference type="EMBL" id="FNUY01000009">
    <property type="protein sequence ID" value="SEG69629.1"/>
    <property type="molecule type" value="Genomic_DNA"/>
</dbReference>
<sequence>MRVTVWNEFRHEKSNPIVAGIYPAGIHGAIASGLVENGILGVTTATLDEPEQGLSTERLAETDVLLWWGHRHHDEVSDALAAAVCERVNAGMGLIVLHSGHFSKVFKRLMGTPCTLRWRAQGELERLWVVDPAHPVAAGLPPFFELEREEMYGEPFEVPPPDELVFLSWFKGGEAFRSGCGYRRGRGRIFYFRPGHETFPTYNDATIRKVIANAVRWAAPAVMEAEPFQNRRIMPPLEPI</sequence>